<dbReference type="CDD" id="cd08234">
    <property type="entry name" value="threonine_DH_like"/>
    <property type="match status" value="1"/>
</dbReference>
<dbReference type="PANTHER" id="PTHR43401">
    <property type="entry name" value="L-THREONINE 3-DEHYDROGENASE"/>
    <property type="match status" value="1"/>
</dbReference>
<dbReference type="InterPro" id="IPR036291">
    <property type="entry name" value="NAD(P)-bd_dom_sf"/>
</dbReference>
<dbReference type="Gene3D" id="3.40.50.720">
    <property type="entry name" value="NAD(P)-binding Rossmann-like Domain"/>
    <property type="match status" value="1"/>
</dbReference>
<proteinExistence type="inferred from homology"/>
<evidence type="ECO:0000259" key="5">
    <source>
        <dbReference type="Pfam" id="PF00107"/>
    </source>
</evidence>
<dbReference type="InterPro" id="IPR013154">
    <property type="entry name" value="ADH-like_N"/>
</dbReference>
<dbReference type="PANTHER" id="PTHR43401:SF2">
    <property type="entry name" value="L-THREONINE 3-DEHYDROGENASE"/>
    <property type="match status" value="1"/>
</dbReference>
<dbReference type="InterPro" id="IPR050129">
    <property type="entry name" value="Zn_alcohol_dh"/>
</dbReference>
<comment type="cofactor">
    <cofactor evidence="4">
        <name>Zn(2+)</name>
        <dbReference type="ChEBI" id="CHEBI:29105"/>
    </cofactor>
</comment>
<dbReference type="Pfam" id="PF08240">
    <property type="entry name" value="ADH_N"/>
    <property type="match status" value="1"/>
</dbReference>
<dbReference type="eggNOG" id="COG1063">
    <property type="taxonomic scope" value="Bacteria"/>
</dbReference>
<evidence type="ECO:0000313" key="8">
    <source>
        <dbReference type="Proteomes" id="UP000005632"/>
    </source>
</evidence>
<evidence type="ECO:0000256" key="1">
    <source>
        <dbReference type="ARBA" id="ARBA00022723"/>
    </source>
</evidence>
<dbReference type="RefSeq" id="WP_014270978.1">
    <property type="nucleotide sequence ID" value="NC_016633.1"/>
</dbReference>
<dbReference type="InterPro" id="IPR011032">
    <property type="entry name" value="GroES-like_sf"/>
</dbReference>
<keyword evidence="3" id="KW-0560">Oxidoreductase</keyword>
<keyword evidence="2 4" id="KW-0862">Zinc</keyword>
<evidence type="ECO:0000313" key="7">
    <source>
        <dbReference type="EMBL" id="AEV30137.1"/>
    </source>
</evidence>
<dbReference type="Pfam" id="PF00107">
    <property type="entry name" value="ADH_zinc_N"/>
    <property type="match status" value="1"/>
</dbReference>
<comment type="similarity">
    <text evidence="4">Belongs to the zinc-containing alcohol dehydrogenase family.</text>
</comment>
<dbReference type="Proteomes" id="UP000005632">
    <property type="component" value="Chromosome"/>
</dbReference>
<sequence>MRAIVIEKPGMISVREVPIPVVNEDEVLIKVMSSGICGTDVHIFHGEYLGSYPIIPGHEFSGIVEKVGKQVKRIKVGDHVAVEPNIACDNCENCLENRQNFCANWQGVGVSMPGGMAEYVKAPEKAVFSIGKLPFDEGAFCEPLSCVLHGIEQVPLKLGDRVLVLGAGPIGMLLAQTAKIRGACTITQVDKNESRLEMAKAYAADVVCNDLESLKGQVFDVVIEASGSKYLLENSVHYARGGGSVLFFGVPKNDLMILLSPFEIFSKSLRIMGTYTSVRNSMQAIRLMESHQIDVRPLINPVLPLTSFNQGVQSLVEGKAGVMKVMIKPQQ</sequence>
<dbReference type="HOGENOM" id="CLU_026673_11_0_12"/>
<dbReference type="GO" id="GO:0008270">
    <property type="term" value="F:zinc ion binding"/>
    <property type="evidence" value="ECO:0007669"/>
    <property type="project" value="InterPro"/>
</dbReference>
<keyword evidence="1 4" id="KW-0479">Metal-binding</keyword>
<dbReference type="STRING" id="158190.SpiGrapes_2363"/>
<feature type="domain" description="Alcohol dehydrogenase-like N-terminal" evidence="6">
    <location>
        <begin position="24"/>
        <end position="130"/>
    </location>
</feature>
<evidence type="ECO:0000256" key="3">
    <source>
        <dbReference type="ARBA" id="ARBA00023002"/>
    </source>
</evidence>
<dbReference type="Gene3D" id="3.90.180.10">
    <property type="entry name" value="Medium-chain alcohol dehydrogenases, catalytic domain"/>
    <property type="match status" value="1"/>
</dbReference>
<dbReference type="SUPFAM" id="SSF50129">
    <property type="entry name" value="GroES-like"/>
    <property type="match status" value="1"/>
</dbReference>
<reference evidence="7 8" key="1">
    <citation type="submission" date="2011-11" db="EMBL/GenBank/DDBJ databases">
        <title>Complete sequence of Spirochaeta sp. grapes.</title>
        <authorList>
            <consortium name="US DOE Joint Genome Institute"/>
            <person name="Lucas S."/>
            <person name="Han J."/>
            <person name="Lapidus A."/>
            <person name="Cheng J.-F."/>
            <person name="Goodwin L."/>
            <person name="Pitluck S."/>
            <person name="Peters L."/>
            <person name="Ovchinnikova G."/>
            <person name="Munk A.C."/>
            <person name="Detter J.C."/>
            <person name="Han C."/>
            <person name="Tapia R."/>
            <person name="Land M."/>
            <person name="Hauser L."/>
            <person name="Kyrpides N."/>
            <person name="Ivanova N."/>
            <person name="Pagani I."/>
            <person name="Ritalahtilisa K."/>
            <person name="Loeffler F."/>
            <person name="Woyke T."/>
        </authorList>
    </citation>
    <scope>NUCLEOTIDE SEQUENCE [LARGE SCALE GENOMIC DNA]</scope>
    <source>
        <strain evidence="8">ATCC BAA-1885 / DSM 22778 / Grapes</strain>
    </source>
</reference>
<evidence type="ECO:0000256" key="2">
    <source>
        <dbReference type="ARBA" id="ARBA00022833"/>
    </source>
</evidence>
<dbReference type="InterPro" id="IPR002328">
    <property type="entry name" value="ADH_Zn_CS"/>
</dbReference>
<accession>G8QSV5</accession>
<keyword evidence="8" id="KW-1185">Reference proteome</keyword>
<gene>
    <name evidence="7" type="ordered locus">SpiGrapes_2363</name>
</gene>
<dbReference type="SUPFAM" id="SSF51735">
    <property type="entry name" value="NAD(P)-binding Rossmann-fold domains"/>
    <property type="match status" value="1"/>
</dbReference>
<name>G8QSV5_SPHPG</name>
<evidence type="ECO:0000259" key="6">
    <source>
        <dbReference type="Pfam" id="PF08240"/>
    </source>
</evidence>
<dbReference type="InterPro" id="IPR013149">
    <property type="entry name" value="ADH-like_C"/>
</dbReference>
<dbReference type="AlphaFoldDB" id="G8QSV5"/>
<dbReference type="EMBL" id="CP003155">
    <property type="protein sequence ID" value="AEV30137.1"/>
    <property type="molecule type" value="Genomic_DNA"/>
</dbReference>
<protein>
    <submittedName>
        <fullName evidence="7">Theronine dehydrogenase-like Zn-dependent dehydrogenase</fullName>
    </submittedName>
</protein>
<evidence type="ECO:0000256" key="4">
    <source>
        <dbReference type="RuleBase" id="RU361277"/>
    </source>
</evidence>
<dbReference type="GO" id="GO:0016491">
    <property type="term" value="F:oxidoreductase activity"/>
    <property type="evidence" value="ECO:0007669"/>
    <property type="project" value="UniProtKB-KW"/>
</dbReference>
<dbReference type="KEGG" id="sgp:SpiGrapes_2363"/>
<dbReference type="PROSITE" id="PS00059">
    <property type="entry name" value="ADH_ZINC"/>
    <property type="match status" value="1"/>
</dbReference>
<feature type="domain" description="Alcohol dehydrogenase-like C-terminal" evidence="5">
    <location>
        <begin position="169"/>
        <end position="287"/>
    </location>
</feature>
<organism evidence="7 8">
    <name type="scientific">Sphaerochaeta pleomorpha (strain ATCC BAA-1885 / DSM 22778 / Grapes)</name>
    <dbReference type="NCBI Taxonomy" id="158190"/>
    <lineage>
        <taxon>Bacteria</taxon>
        <taxon>Pseudomonadati</taxon>
        <taxon>Spirochaetota</taxon>
        <taxon>Spirochaetia</taxon>
        <taxon>Spirochaetales</taxon>
        <taxon>Sphaerochaetaceae</taxon>
        <taxon>Sphaerochaeta</taxon>
    </lineage>
</organism>
<dbReference type="OrthoDB" id="9791234at2"/>